<sequence length="812" mass="91762">MCKRSNWTGCSGEQTRRGRGVVQSRGIHLADGELYEEASGLGMAAGVYIVRRGNLTGARGVSRASESPMRAKMYKKGRGKRSTLPEIEEETLADPLLHRIRAETAADVKGSASTMSDVNHDSHLTSNIQKAAALVDQAMLGRWMPLDVVHHKDYLSAKQAFLLYHHLSYPRCAVLVTLIGLSLFEVPEWCQGPADNPCGDADRFLLSGIWYLPPWLTLAVELVCLLLLAWSVALQRYFKFLSFWSNHITIVKVVLLFSLAISMSITVAEVQWMGVLQGRKVSMYLRVLIPILFSRALRGCFRVALRIAEAFLDIGIMVLVYILLSAWLGTLIMKEQFEDYPSTLLKLFSLLTAANDADVWSSAYPHRLAVLFLFIYLIVGLFFLMNVAFAVIYTNFKRQMAVEAKKQVTARQGSLRAAFSLLDTRHQEWIDGPTMIALFLAIGNYRHIPDVRSRTSQLFLALNKRGDFKIWSDDFEDLCDVIAKEVQKRPKAASFSRYRQFEMMWLLGCLQFVKNTAYDYFLWVATMISVAVAISARSVNNPASLNVLVNMEFFFGCLFLLDAVVKILVLGRRLYWKSPLNWFDFIFAAMIVGTHLAAYEYPAAGEWVPILLIVRSFRAVVVFSYFNRWKLQSETLLRMVSACAPILGMQFCVCSIFALLGVHLFEGVVHKDNVHLEGTQYATSGLWVLNYNDYASAMATSLNLCIVGNWYIIMEGYSAATQSDWSRLYFIAFWLITVAFALNVVISFFVEAYSTQMEKSIARAKALTEIARREAFQARNPGLGRSRAQGGPGHFMTFKKTVSYYNLPPRRQ</sequence>
<comment type="subcellular location">
    <subcellularLocation>
        <location evidence="1">Membrane</location>
        <topology evidence="1">Multi-pass membrane protein</topology>
    </subcellularLocation>
</comment>
<reference evidence="8" key="1">
    <citation type="submission" date="2016-03" db="EMBL/GenBank/DDBJ databases">
        <title>Mechanisms controlling the formation of the plant cell surface in tip-growing cells are functionally conserved among land plants.</title>
        <authorList>
            <person name="Honkanen S."/>
            <person name="Jones V.A."/>
            <person name="Morieri G."/>
            <person name="Champion C."/>
            <person name="Hetherington A.J."/>
            <person name="Kelly S."/>
            <person name="Saint-Marcoux D."/>
            <person name="Proust H."/>
            <person name="Prescott H."/>
            <person name="Dolan L."/>
        </authorList>
    </citation>
    <scope>NUCLEOTIDE SEQUENCE [LARGE SCALE GENOMIC DNA]</scope>
    <source>
        <tissue evidence="8">Whole gametophyte</tissue>
    </source>
</reference>
<organism evidence="8 9">
    <name type="scientific">Marchantia polymorpha subsp. ruderalis</name>
    <dbReference type="NCBI Taxonomy" id="1480154"/>
    <lineage>
        <taxon>Eukaryota</taxon>
        <taxon>Viridiplantae</taxon>
        <taxon>Streptophyta</taxon>
        <taxon>Embryophyta</taxon>
        <taxon>Marchantiophyta</taxon>
        <taxon>Marchantiopsida</taxon>
        <taxon>Marchantiidae</taxon>
        <taxon>Marchantiales</taxon>
        <taxon>Marchantiaceae</taxon>
        <taxon>Marchantia</taxon>
    </lineage>
</organism>
<feature type="transmembrane region" description="Helical" evidence="6">
    <location>
        <begin position="639"/>
        <end position="665"/>
    </location>
</feature>
<dbReference type="Pfam" id="PF00520">
    <property type="entry name" value="Ion_trans"/>
    <property type="match status" value="2"/>
</dbReference>
<keyword evidence="3 6" id="KW-1133">Transmembrane helix</keyword>
<evidence type="ECO:0000256" key="4">
    <source>
        <dbReference type="ARBA" id="ARBA00023136"/>
    </source>
</evidence>
<dbReference type="Gene3D" id="1.20.120.350">
    <property type="entry name" value="Voltage-gated potassium channels. Chain C"/>
    <property type="match status" value="1"/>
</dbReference>
<evidence type="ECO:0000256" key="3">
    <source>
        <dbReference type="ARBA" id="ARBA00022989"/>
    </source>
</evidence>
<evidence type="ECO:0000256" key="6">
    <source>
        <dbReference type="SAM" id="Phobius"/>
    </source>
</evidence>
<dbReference type="EMBL" id="LVLJ01001336">
    <property type="protein sequence ID" value="OAE30395.1"/>
    <property type="molecule type" value="Genomic_DNA"/>
</dbReference>
<protein>
    <recommendedName>
        <fullName evidence="7">Ion transport domain-containing protein</fullName>
    </recommendedName>
</protein>
<feature type="transmembrane region" description="Helical" evidence="6">
    <location>
        <begin position="520"/>
        <end position="539"/>
    </location>
</feature>
<dbReference type="Gene3D" id="1.10.287.70">
    <property type="match status" value="2"/>
</dbReference>
<evidence type="ECO:0000313" key="9">
    <source>
        <dbReference type="Proteomes" id="UP000077202"/>
    </source>
</evidence>
<feature type="transmembrane region" description="Helical" evidence="6">
    <location>
        <begin position="310"/>
        <end position="333"/>
    </location>
</feature>
<feature type="transmembrane region" description="Helical" evidence="6">
    <location>
        <begin position="210"/>
        <end position="232"/>
    </location>
</feature>
<keyword evidence="2 6" id="KW-0812">Transmembrane</keyword>
<feature type="domain" description="Ion transport" evidence="7">
    <location>
        <begin position="518"/>
        <end position="759"/>
    </location>
</feature>
<feature type="transmembrane region" description="Helical" evidence="6">
    <location>
        <begin position="582"/>
        <end position="601"/>
    </location>
</feature>
<feature type="transmembrane region" description="Helical" evidence="6">
    <location>
        <begin position="551"/>
        <end position="570"/>
    </location>
</feature>
<evidence type="ECO:0000256" key="1">
    <source>
        <dbReference type="ARBA" id="ARBA00004141"/>
    </source>
</evidence>
<evidence type="ECO:0000259" key="7">
    <source>
        <dbReference type="Pfam" id="PF00520"/>
    </source>
</evidence>
<dbReference type="GO" id="GO:0016020">
    <property type="term" value="C:membrane"/>
    <property type="evidence" value="ECO:0007669"/>
    <property type="project" value="UniProtKB-SubCell"/>
</dbReference>
<gene>
    <name evidence="8" type="ORF">AXG93_3612s1180</name>
</gene>
<feature type="domain" description="Ion transport" evidence="7">
    <location>
        <begin position="218"/>
        <end position="399"/>
    </location>
</feature>
<feature type="compositionally biased region" description="Basic residues" evidence="5">
    <location>
        <begin position="72"/>
        <end position="81"/>
    </location>
</feature>
<name>A0A176WDQ7_MARPO</name>
<evidence type="ECO:0000313" key="8">
    <source>
        <dbReference type="EMBL" id="OAE30395.1"/>
    </source>
</evidence>
<dbReference type="AlphaFoldDB" id="A0A176WDQ7"/>
<keyword evidence="9" id="KW-1185">Reference proteome</keyword>
<dbReference type="SUPFAM" id="SSF81324">
    <property type="entry name" value="Voltage-gated potassium channels"/>
    <property type="match status" value="1"/>
</dbReference>
<dbReference type="PANTHER" id="PTHR46988:SF4">
    <property type="entry name" value="ION TRANSPORT DOMAIN-CONTAINING PROTEIN"/>
    <property type="match status" value="1"/>
</dbReference>
<evidence type="ECO:0000256" key="2">
    <source>
        <dbReference type="ARBA" id="ARBA00022692"/>
    </source>
</evidence>
<dbReference type="Proteomes" id="UP000077202">
    <property type="component" value="Unassembled WGS sequence"/>
</dbReference>
<accession>A0A176WDQ7</accession>
<comment type="caution">
    <text evidence="8">The sequence shown here is derived from an EMBL/GenBank/DDBJ whole genome shotgun (WGS) entry which is preliminary data.</text>
</comment>
<keyword evidence="4 6" id="KW-0472">Membrane</keyword>
<feature type="transmembrane region" description="Helical" evidence="6">
    <location>
        <begin position="725"/>
        <end position="750"/>
    </location>
</feature>
<evidence type="ECO:0000256" key="5">
    <source>
        <dbReference type="SAM" id="MobiDB-lite"/>
    </source>
</evidence>
<dbReference type="InterPro" id="IPR044581">
    <property type="entry name" value="TPC1_plant"/>
</dbReference>
<dbReference type="InterPro" id="IPR005821">
    <property type="entry name" value="Ion_trans_dom"/>
</dbReference>
<dbReference type="GO" id="GO:0005245">
    <property type="term" value="F:voltage-gated calcium channel activity"/>
    <property type="evidence" value="ECO:0007669"/>
    <property type="project" value="InterPro"/>
</dbReference>
<dbReference type="InterPro" id="IPR027359">
    <property type="entry name" value="Volt_channel_dom_sf"/>
</dbReference>
<feature type="transmembrane region" description="Helical" evidence="6">
    <location>
        <begin position="253"/>
        <end position="275"/>
    </location>
</feature>
<dbReference type="FunFam" id="1.10.287.70:FF:000215">
    <property type="entry name" value="Predicted protein"/>
    <property type="match status" value="1"/>
</dbReference>
<feature type="transmembrane region" description="Helical" evidence="6">
    <location>
        <begin position="368"/>
        <end position="396"/>
    </location>
</feature>
<proteinExistence type="predicted"/>
<feature type="transmembrane region" description="Helical" evidence="6">
    <location>
        <begin position="607"/>
        <end position="627"/>
    </location>
</feature>
<feature type="region of interest" description="Disordered" evidence="5">
    <location>
        <begin position="60"/>
        <end position="83"/>
    </location>
</feature>
<dbReference type="PANTHER" id="PTHR46988">
    <property type="entry name" value="TWO PORE CALCIUM CHANNEL PROTEIN 1"/>
    <property type="match status" value="1"/>
</dbReference>